<dbReference type="Proteomes" id="UP000053558">
    <property type="component" value="Unassembled WGS sequence"/>
</dbReference>
<reference evidence="2" key="1">
    <citation type="journal article" date="2012" name="Science">
        <title>The Paleozoic origin of enzymatic lignin decomposition reconstructed from 31 fungal genomes.</title>
        <authorList>
            <person name="Floudas D."/>
            <person name="Binder M."/>
            <person name="Riley R."/>
            <person name="Barry K."/>
            <person name="Blanchette R.A."/>
            <person name="Henrissat B."/>
            <person name="Martinez A.T."/>
            <person name="Otillar R."/>
            <person name="Spatafora J.W."/>
            <person name="Yadav J.S."/>
            <person name="Aerts A."/>
            <person name="Benoit I."/>
            <person name="Boyd A."/>
            <person name="Carlson A."/>
            <person name="Copeland A."/>
            <person name="Coutinho P.M."/>
            <person name="de Vries R.P."/>
            <person name="Ferreira P."/>
            <person name="Findley K."/>
            <person name="Foster B."/>
            <person name="Gaskell J."/>
            <person name="Glotzer D."/>
            <person name="Gorecki P."/>
            <person name="Heitman J."/>
            <person name="Hesse C."/>
            <person name="Hori C."/>
            <person name="Igarashi K."/>
            <person name="Jurgens J.A."/>
            <person name="Kallen N."/>
            <person name="Kersten P."/>
            <person name="Kohler A."/>
            <person name="Kuees U."/>
            <person name="Kumar T.K.A."/>
            <person name="Kuo A."/>
            <person name="LaButti K."/>
            <person name="Larrondo L.F."/>
            <person name="Lindquist E."/>
            <person name="Ling A."/>
            <person name="Lombard V."/>
            <person name="Lucas S."/>
            <person name="Lundell T."/>
            <person name="Martin R."/>
            <person name="McLaughlin D.J."/>
            <person name="Morgenstern I."/>
            <person name="Morin E."/>
            <person name="Murat C."/>
            <person name="Nagy L.G."/>
            <person name="Nolan M."/>
            <person name="Ohm R.A."/>
            <person name="Patyshakuliyeva A."/>
            <person name="Rokas A."/>
            <person name="Ruiz-Duenas F.J."/>
            <person name="Sabat G."/>
            <person name="Salamov A."/>
            <person name="Samejima M."/>
            <person name="Schmutz J."/>
            <person name="Slot J.C."/>
            <person name="St John F."/>
            <person name="Stenlid J."/>
            <person name="Sun H."/>
            <person name="Sun S."/>
            <person name="Syed K."/>
            <person name="Tsang A."/>
            <person name="Wiebenga A."/>
            <person name="Young D."/>
            <person name="Pisabarro A."/>
            <person name="Eastwood D.C."/>
            <person name="Martin F."/>
            <person name="Cullen D."/>
            <person name="Grigoriev I.V."/>
            <person name="Hibbett D.S."/>
        </authorList>
    </citation>
    <scope>NUCLEOTIDE SEQUENCE [LARGE SCALE GENOMIC DNA]</scope>
    <source>
        <strain evidence="2">RWD-64-598 SS2</strain>
    </source>
</reference>
<dbReference type="RefSeq" id="XP_007765076.1">
    <property type="nucleotide sequence ID" value="XM_007766886.1"/>
</dbReference>
<comment type="caution">
    <text evidence="1">The sequence shown here is derived from an EMBL/GenBank/DDBJ whole genome shotgun (WGS) entry which is preliminary data.</text>
</comment>
<dbReference type="EMBL" id="JH711574">
    <property type="protein sequence ID" value="EIW85653.1"/>
    <property type="molecule type" value="Genomic_DNA"/>
</dbReference>
<dbReference type="OMA" id="HASKQTQ"/>
<dbReference type="GeneID" id="19211223"/>
<dbReference type="AlphaFoldDB" id="A0A5M3N2P7"/>
<name>A0A5M3N2P7_CONPW</name>
<protein>
    <submittedName>
        <fullName evidence="1">Uncharacterized protein</fullName>
    </submittedName>
</protein>
<keyword evidence="2" id="KW-1185">Reference proteome</keyword>
<sequence>MSQEKARNYLDRELRKLDGDWKKRSVPSTAAATLAQYLDRAQRLLEFTLQMPPTGSWAWMRMDFLLRLMGDALKSVPKYPCPPLSVSSDANGENSVLTKLLAFLDALDRGWLAVLRGQTWDVERGEGVDAMDVDTGTGTSTAGKMSQTERTRLRSMLFSDTTPLEAWLMGESESGLSEGADSGERAIALERLGLNDLFSRTLGELEVLSGVVVSQGSEAKMS</sequence>
<evidence type="ECO:0000313" key="1">
    <source>
        <dbReference type="EMBL" id="EIW85653.1"/>
    </source>
</evidence>
<dbReference type="KEGG" id="cput:CONPUDRAFT_88023"/>
<accession>A0A5M3N2P7</accession>
<proteinExistence type="predicted"/>
<dbReference type="OrthoDB" id="2574879at2759"/>
<organism evidence="1 2">
    <name type="scientific">Coniophora puteana (strain RWD-64-598)</name>
    <name type="common">Brown rot fungus</name>
    <dbReference type="NCBI Taxonomy" id="741705"/>
    <lineage>
        <taxon>Eukaryota</taxon>
        <taxon>Fungi</taxon>
        <taxon>Dikarya</taxon>
        <taxon>Basidiomycota</taxon>
        <taxon>Agaricomycotina</taxon>
        <taxon>Agaricomycetes</taxon>
        <taxon>Agaricomycetidae</taxon>
        <taxon>Boletales</taxon>
        <taxon>Coniophorineae</taxon>
        <taxon>Coniophoraceae</taxon>
        <taxon>Coniophora</taxon>
    </lineage>
</organism>
<evidence type="ECO:0000313" key="2">
    <source>
        <dbReference type="Proteomes" id="UP000053558"/>
    </source>
</evidence>
<gene>
    <name evidence="1" type="ORF">CONPUDRAFT_88023</name>
</gene>